<dbReference type="InterPro" id="IPR051602">
    <property type="entry name" value="ACC_Biotin_Carboxylase"/>
</dbReference>
<dbReference type="RefSeq" id="WP_274203201.1">
    <property type="nucleotide sequence ID" value="NZ_JAQZAO010000014.1"/>
</dbReference>
<dbReference type="SMART" id="SM00878">
    <property type="entry name" value="Biotin_carb_C"/>
    <property type="match status" value="1"/>
</dbReference>
<dbReference type="Pfam" id="PF02785">
    <property type="entry name" value="Biotin_carb_C"/>
    <property type="match status" value="1"/>
</dbReference>
<accession>A0ABT5T375</accession>
<organism evidence="10 11">
    <name type="scientific">Actinomycetospora lemnae</name>
    <dbReference type="NCBI Taxonomy" id="3019891"/>
    <lineage>
        <taxon>Bacteria</taxon>
        <taxon>Bacillati</taxon>
        <taxon>Actinomycetota</taxon>
        <taxon>Actinomycetes</taxon>
        <taxon>Pseudonocardiales</taxon>
        <taxon>Pseudonocardiaceae</taxon>
        <taxon>Actinomycetospora</taxon>
    </lineage>
</organism>
<dbReference type="InterPro" id="IPR016185">
    <property type="entry name" value="PreATP-grasp_dom_sf"/>
</dbReference>
<dbReference type="SUPFAM" id="SSF52440">
    <property type="entry name" value="PreATP-grasp domain"/>
    <property type="match status" value="1"/>
</dbReference>
<dbReference type="EMBL" id="JAQZAO010000014">
    <property type="protein sequence ID" value="MDD7968672.1"/>
    <property type="molecule type" value="Genomic_DNA"/>
</dbReference>
<dbReference type="PANTHER" id="PTHR48095">
    <property type="entry name" value="PYRUVATE CARBOXYLASE SUBUNIT A"/>
    <property type="match status" value="1"/>
</dbReference>
<sequence>MTAAARSGAELPHRGLQSVLVANRGEIALRVVRACRELGIRAVAVYSDADASAAHVRMADDAVHLGKSAASKSYLNEDAVLEAARSAGVDAIHPGYGFLSERPGFAAAVEEAGLVFVGPPSSVIATMGDKAAARAVARSAGVPVVPGSDEVSSVDEAVAAAEQVGYPVLVKASAGGGGRGIRPAGSADELRTVVAEAQREAASAFGSDKVYLERALQGPKHVEVQVLADTHGSVVHCYERECSLQRRRQKILEEAPAPGLSASLREGLCSAAVDLSREVGYVGAGTVEFLVEGSGDAAEFFFIEMNTRIQVEHPITEWVTGLDLVAEQLRIASGDPLSVAQDDIACRGASIEFRVNAEDPDQDFLPSPGTVDALELPGGPGVRVDTALMAGDAVPPFYDSLVAKLSVWAPTREQALARGRRALAEYRVDGLPTTIGLHRRLLDEPAVVDGGYDITTLETWLAGRSP</sequence>
<dbReference type="PROSITE" id="PS50975">
    <property type="entry name" value="ATP_GRASP"/>
    <property type="match status" value="1"/>
</dbReference>
<dbReference type="InterPro" id="IPR011764">
    <property type="entry name" value="Biotin_carboxylation_dom"/>
</dbReference>
<comment type="catalytic activity">
    <reaction evidence="6">
        <text>N(6)-biotinyl-L-lysyl-[protein] + hydrogencarbonate + ATP = N(6)-carboxybiotinyl-L-lysyl-[protein] + ADP + phosphate + H(+)</text>
        <dbReference type="Rhea" id="RHEA:13501"/>
        <dbReference type="Rhea" id="RHEA-COMP:10505"/>
        <dbReference type="Rhea" id="RHEA-COMP:10506"/>
        <dbReference type="ChEBI" id="CHEBI:15378"/>
        <dbReference type="ChEBI" id="CHEBI:17544"/>
        <dbReference type="ChEBI" id="CHEBI:30616"/>
        <dbReference type="ChEBI" id="CHEBI:43474"/>
        <dbReference type="ChEBI" id="CHEBI:83144"/>
        <dbReference type="ChEBI" id="CHEBI:83145"/>
        <dbReference type="ChEBI" id="CHEBI:456216"/>
        <dbReference type="EC" id="6.3.4.14"/>
    </reaction>
</comment>
<dbReference type="PANTHER" id="PTHR48095:SF2">
    <property type="entry name" value="BIOTIN CARBOXYLASE, CHLOROPLASTIC"/>
    <property type="match status" value="1"/>
</dbReference>
<comment type="function">
    <text evidence="1">This protein is a component of the acetyl coenzyme A carboxylase complex; first, biotin carboxylase catalyzes the carboxylation of the carrier protein and then the transcarboxylase transfers the carboxyl group to form malonyl-CoA.</text>
</comment>
<proteinExistence type="predicted"/>
<evidence type="ECO:0000256" key="3">
    <source>
        <dbReference type="ARBA" id="ARBA00022598"/>
    </source>
</evidence>
<evidence type="ECO:0000256" key="1">
    <source>
        <dbReference type="ARBA" id="ARBA00003761"/>
    </source>
</evidence>
<evidence type="ECO:0000259" key="8">
    <source>
        <dbReference type="PROSITE" id="PS50975"/>
    </source>
</evidence>
<feature type="domain" description="ATP-grasp" evidence="8">
    <location>
        <begin position="134"/>
        <end position="333"/>
    </location>
</feature>
<dbReference type="PROSITE" id="PS00867">
    <property type="entry name" value="CPSASE_2"/>
    <property type="match status" value="1"/>
</dbReference>
<evidence type="ECO:0000313" key="11">
    <source>
        <dbReference type="Proteomes" id="UP001300763"/>
    </source>
</evidence>
<evidence type="ECO:0000313" key="10">
    <source>
        <dbReference type="EMBL" id="MDD7968672.1"/>
    </source>
</evidence>
<dbReference type="InterPro" id="IPR011761">
    <property type="entry name" value="ATP-grasp"/>
</dbReference>
<protein>
    <recommendedName>
        <fullName evidence="2">biotin carboxylase</fullName>
        <ecNumber evidence="2">6.3.4.14</ecNumber>
    </recommendedName>
</protein>
<feature type="domain" description="Biotin carboxylation" evidence="9">
    <location>
        <begin position="15"/>
        <end position="462"/>
    </location>
</feature>
<keyword evidence="5 7" id="KW-0067">ATP-binding</keyword>
<dbReference type="InterPro" id="IPR011054">
    <property type="entry name" value="Rudment_hybrid_motif"/>
</dbReference>
<evidence type="ECO:0000256" key="4">
    <source>
        <dbReference type="ARBA" id="ARBA00022741"/>
    </source>
</evidence>
<keyword evidence="11" id="KW-1185">Reference proteome</keyword>
<keyword evidence="4 7" id="KW-0547">Nucleotide-binding</keyword>
<dbReference type="Gene3D" id="3.30.470.20">
    <property type="entry name" value="ATP-grasp fold, B domain"/>
    <property type="match status" value="1"/>
</dbReference>
<dbReference type="InterPro" id="IPR005481">
    <property type="entry name" value="BC-like_N"/>
</dbReference>
<comment type="caution">
    <text evidence="10">The sequence shown here is derived from an EMBL/GenBank/DDBJ whole genome shotgun (WGS) entry which is preliminary data.</text>
</comment>
<dbReference type="Pfam" id="PF02786">
    <property type="entry name" value="CPSase_L_D2"/>
    <property type="match status" value="1"/>
</dbReference>
<dbReference type="PROSITE" id="PS00866">
    <property type="entry name" value="CPSASE_1"/>
    <property type="match status" value="1"/>
</dbReference>
<dbReference type="PROSITE" id="PS50979">
    <property type="entry name" value="BC"/>
    <property type="match status" value="1"/>
</dbReference>
<evidence type="ECO:0000256" key="6">
    <source>
        <dbReference type="ARBA" id="ARBA00048600"/>
    </source>
</evidence>
<evidence type="ECO:0000256" key="2">
    <source>
        <dbReference type="ARBA" id="ARBA00013263"/>
    </source>
</evidence>
<reference evidence="10 11" key="1">
    <citation type="submission" date="2023-02" db="EMBL/GenBank/DDBJ databases">
        <title>Genome sequencing required for Actinomycetospora new species description.</title>
        <authorList>
            <person name="Saimee Y."/>
            <person name="Duangmal K."/>
        </authorList>
    </citation>
    <scope>NUCLEOTIDE SEQUENCE [LARGE SCALE GENOMIC DNA]</scope>
    <source>
        <strain evidence="10 11">DW7H6</strain>
    </source>
</reference>
<evidence type="ECO:0000256" key="5">
    <source>
        <dbReference type="ARBA" id="ARBA00022840"/>
    </source>
</evidence>
<dbReference type="Proteomes" id="UP001300763">
    <property type="component" value="Unassembled WGS sequence"/>
</dbReference>
<dbReference type="SUPFAM" id="SSF51246">
    <property type="entry name" value="Rudiment single hybrid motif"/>
    <property type="match status" value="1"/>
</dbReference>
<dbReference type="InterPro" id="IPR005482">
    <property type="entry name" value="Biotin_COase_C"/>
</dbReference>
<dbReference type="NCBIfam" id="NF006367">
    <property type="entry name" value="PRK08591.1"/>
    <property type="match status" value="1"/>
</dbReference>
<dbReference type="SUPFAM" id="SSF56059">
    <property type="entry name" value="Glutathione synthetase ATP-binding domain-like"/>
    <property type="match status" value="1"/>
</dbReference>
<name>A0ABT5T375_9PSEU</name>
<evidence type="ECO:0000256" key="7">
    <source>
        <dbReference type="PROSITE-ProRule" id="PRU00409"/>
    </source>
</evidence>
<dbReference type="EC" id="6.3.4.14" evidence="2"/>
<dbReference type="Pfam" id="PF00289">
    <property type="entry name" value="Biotin_carb_N"/>
    <property type="match status" value="1"/>
</dbReference>
<gene>
    <name evidence="10" type="ORF">PGB27_25275</name>
</gene>
<keyword evidence="3" id="KW-0436">Ligase</keyword>
<dbReference type="InterPro" id="IPR005479">
    <property type="entry name" value="CPAse_ATP-bd"/>
</dbReference>
<evidence type="ECO:0000259" key="9">
    <source>
        <dbReference type="PROSITE" id="PS50979"/>
    </source>
</evidence>